<keyword evidence="2" id="KW-0479">Metal-binding</keyword>
<dbReference type="SUPFAM" id="SSF109854">
    <property type="entry name" value="DinB/YfiT-like putative metalloenzymes"/>
    <property type="match status" value="1"/>
</dbReference>
<protein>
    <submittedName>
        <fullName evidence="3">DinB family protein</fullName>
    </submittedName>
</protein>
<dbReference type="InterPro" id="IPR007837">
    <property type="entry name" value="DinB"/>
</dbReference>
<evidence type="ECO:0000313" key="4">
    <source>
        <dbReference type="Proteomes" id="UP001593833"/>
    </source>
</evidence>
<sequence length="167" mass="18415">MFRKIDDFLASYKQLSESTARVLATLTDESINQTVVDGHRALGQIAWHIVATIPEMMGRTGLGLSSVNEHTPPPSTASEILEGYKAASSELLTVLKSTWTDETLTEIDDMYGQKWPRGMSLAALLSHEIHHRGQMTVLMRQAGLKVPGTSGPAKEEWTQYGMEAPPY</sequence>
<comment type="similarity">
    <text evidence="1">Belongs to the DinB family.</text>
</comment>
<evidence type="ECO:0000313" key="3">
    <source>
        <dbReference type="EMBL" id="MFC1573373.1"/>
    </source>
</evidence>
<gene>
    <name evidence="3" type="ORF">ACFL6M_07225</name>
</gene>
<evidence type="ECO:0000256" key="1">
    <source>
        <dbReference type="ARBA" id="ARBA00008635"/>
    </source>
</evidence>
<evidence type="ECO:0000256" key="2">
    <source>
        <dbReference type="ARBA" id="ARBA00022723"/>
    </source>
</evidence>
<name>A0ABV6YM17_UNCEI</name>
<accession>A0ABV6YM17</accession>
<dbReference type="InterPro" id="IPR034660">
    <property type="entry name" value="DinB/YfiT-like"/>
</dbReference>
<dbReference type="Proteomes" id="UP001593833">
    <property type="component" value="Unassembled WGS sequence"/>
</dbReference>
<dbReference type="EMBL" id="JBHPKH010000139">
    <property type="protein sequence ID" value="MFC1573373.1"/>
    <property type="molecule type" value="Genomic_DNA"/>
</dbReference>
<keyword evidence="4" id="KW-1185">Reference proteome</keyword>
<dbReference type="Gene3D" id="1.20.120.450">
    <property type="entry name" value="dinb family like domain"/>
    <property type="match status" value="1"/>
</dbReference>
<reference evidence="3 4" key="1">
    <citation type="submission" date="2024-09" db="EMBL/GenBank/DDBJ databases">
        <authorList>
            <person name="D'Angelo T."/>
        </authorList>
    </citation>
    <scope>NUCLEOTIDE SEQUENCE [LARGE SCALE GENOMIC DNA]</scope>
    <source>
        <strain evidence="3">SAG AM-320-E07</strain>
    </source>
</reference>
<proteinExistence type="inferred from homology"/>
<dbReference type="Pfam" id="PF05163">
    <property type="entry name" value="DinB"/>
    <property type="match status" value="1"/>
</dbReference>
<comment type="caution">
    <text evidence="3">The sequence shown here is derived from an EMBL/GenBank/DDBJ whole genome shotgun (WGS) entry which is preliminary data.</text>
</comment>
<organism evidence="3 4">
    <name type="scientific">Eiseniibacteriota bacterium</name>
    <dbReference type="NCBI Taxonomy" id="2212470"/>
    <lineage>
        <taxon>Bacteria</taxon>
        <taxon>Candidatus Eiseniibacteriota</taxon>
    </lineage>
</organism>